<sequence length="109" mass="12266">MGINPEIERKLDVSPVDFAAVTPSRYRWKGPRARNARSRPISARLAAAIIKQRLESILENTDSYLYNKIRPTSIETLKFASIMQTRAQIVTFDTVALPAAGDRPRIRIG</sequence>
<proteinExistence type="predicted"/>
<keyword evidence="2" id="KW-1185">Reference proteome</keyword>
<reference evidence="1" key="1">
    <citation type="submission" date="2020-08" db="EMBL/GenBank/DDBJ databases">
        <title>Genome sequencing and assembly of the red palm weevil Rhynchophorus ferrugineus.</title>
        <authorList>
            <person name="Dias G.B."/>
            <person name="Bergman C.M."/>
            <person name="Manee M."/>
        </authorList>
    </citation>
    <scope>NUCLEOTIDE SEQUENCE</scope>
    <source>
        <strain evidence="1">AA-2017</strain>
        <tissue evidence="1">Whole larva</tissue>
    </source>
</reference>
<accession>A0A834HU76</accession>
<comment type="caution">
    <text evidence="1">The sequence shown here is derived from an EMBL/GenBank/DDBJ whole genome shotgun (WGS) entry which is preliminary data.</text>
</comment>
<protein>
    <submittedName>
        <fullName evidence="1">Uncharacterized protein</fullName>
    </submittedName>
</protein>
<evidence type="ECO:0000313" key="1">
    <source>
        <dbReference type="EMBL" id="KAF7266091.1"/>
    </source>
</evidence>
<dbReference type="EMBL" id="JAACXV010014564">
    <property type="protein sequence ID" value="KAF7266091.1"/>
    <property type="molecule type" value="Genomic_DNA"/>
</dbReference>
<gene>
    <name evidence="1" type="ORF">GWI33_020543</name>
</gene>
<dbReference type="AlphaFoldDB" id="A0A834HU76"/>
<evidence type="ECO:0000313" key="2">
    <source>
        <dbReference type="Proteomes" id="UP000625711"/>
    </source>
</evidence>
<name>A0A834HU76_RHYFE</name>
<organism evidence="1 2">
    <name type="scientific">Rhynchophorus ferrugineus</name>
    <name type="common">Red palm weevil</name>
    <name type="synonym">Curculio ferrugineus</name>
    <dbReference type="NCBI Taxonomy" id="354439"/>
    <lineage>
        <taxon>Eukaryota</taxon>
        <taxon>Metazoa</taxon>
        <taxon>Ecdysozoa</taxon>
        <taxon>Arthropoda</taxon>
        <taxon>Hexapoda</taxon>
        <taxon>Insecta</taxon>
        <taxon>Pterygota</taxon>
        <taxon>Neoptera</taxon>
        <taxon>Endopterygota</taxon>
        <taxon>Coleoptera</taxon>
        <taxon>Polyphaga</taxon>
        <taxon>Cucujiformia</taxon>
        <taxon>Curculionidae</taxon>
        <taxon>Dryophthorinae</taxon>
        <taxon>Rhynchophorus</taxon>
    </lineage>
</organism>
<dbReference type="Proteomes" id="UP000625711">
    <property type="component" value="Unassembled WGS sequence"/>
</dbReference>